<feature type="region of interest" description="Disordered" evidence="3">
    <location>
        <begin position="188"/>
        <end position="219"/>
    </location>
</feature>
<proteinExistence type="inferred from homology"/>
<comment type="caution">
    <text evidence="6">The sequence shown here is derived from an EMBL/GenBank/DDBJ whole genome shotgun (WGS) entry which is preliminary data.</text>
</comment>
<dbReference type="CDD" id="cd03444">
    <property type="entry name" value="Thioesterase_II_repeat1"/>
    <property type="match status" value="1"/>
</dbReference>
<dbReference type="GO" id="GO:0006637">
    <property type="term" value="P:acyl-CoA metabolic process"/>
    <property type="evidence" value="ECO:0007669"/>
    <property type="project" value="InterPro"/>
</dbReference>
<dbReference type="InterPro" id="IPR029069">
    <property type="entry name" value="HotDog_dom_sf"/>
</dbReference>
<evidence type="ECO:0000256" key="1">
    <source>
        <dbReference type="ARBA" id="ARBA00006538"/>
    </source>
</evidence>
<evidence type="ECO:0000256" key="3">
    <source>
        <dbReference type="SAM" id="MobiDB-lite"/>
    </source>
</evidence>
<keyword evidence="2 6" id="KW-0378">Hydrolase</keyword>
<evidence type="ECO:0000259" key="5">
    <source>
        <dbReference type="Pfam" id="PF13622"/>
    </source>
</evidence>
<gene>
    <name evidence="6" type="primary">tesB_1</name>
    <name evidence="6" type="ORF">GALL_319970</name>
</gene>
<dbReference type="GO" id="GO:0047617">
    <property type="term" value="F:fatty acyl-CoA hydrolase activity"/>
    <property type="evidence" value="ECO:0007669"/>
    <property type="project" value="InterPro"/>
</dbReference>
<feature type="compositionally biased region" description="Basic and acidic residues" evidence="3">
    <location>
        <begin position="200"/>
        <end position="215"/>
    </location>
</feature>
<evidence type="ECO:0000313" key="6">
    <source>
        <dbReference type="EMBL" id="OIQ86157.1"/>
    </source>
</evidence>
<comment type="similarity">
    <text evidence="1">Belongs to the C/M/P thioester hydrolase family.</text>
</comment>
<evidence type="ECO:0000259" key="4">
    <source>
        <dbReference type="Pfam" id="PF02551"/>
    </source>
</evidence>
<dbReference type="GO" id="GO:0009062">
    <property type="term" value="P:fatty acid catabolic process"/>
    <property type="evidence" value="ECO:0007669"/>
    <property type="project" value="TreeGrafter"/>
</dbReference>
<feature type="domain" description="Acyl-CoA thioesterase 2 C-terminal" evidence="4">
    <location>
        <begin position="217"/>
        <end position="322"/>
    </location>
</feature>
<dbReference type="EC" id="3.1.2.-" evidence="6"/>
<evidence type="ECO:0000256" key="2">
    <source>
        <dbReference type="ARBA" id="ARBA00022801"/>
    </source>
</evidence>
<dbReference type="CDD" id="cd03445">
    <property type="entry name" value="Thioesterase_II_repeat2"/>
    <property type="match status" value="1"/>
</dbReference>
<feature type="region of interest" description="Disordered" evidence="3">
    <location>
        <begin position="1"/>
        <end position="25"/>
    </location>
</feature>
<dbReference type="EMBL" id="MLJW01000497">
    <property type="protein sequence ID" value="OIQ86157.1"/>
    <property type="molecule type" value="Genomic_DNA"/>
</dbReference>
<dbReference type="InterPro" id="IPR042171">
    <property type="entry name" value="Acyl-CoA_hotdog"/>
</dbReference>
<dbReference type="SUPFAM" id="SSF54637">
    <property type="entry name" value="Thioesterase/thiol ester dehydrase-isomerase"/>
    <property type="match status" value="2"/>
</dbReference>
<dbReference type="Pfam" id="PF13622">
    <property type="entry name" value="4HBT_3"/>
    <property type="match status" value="1"/>
</dbReference>
<feature type="domain" description="Acyl-CoA thioesterase-like N-terminal HotDog" evidence="5">
    <location>
        <begin position="55"/>
        <end position="132"/>
    </location>
</feature>
<sequence length="328" mass="35656">MSTSDQGRTGAEPFENAAHGEAAAPDPTRELLEALEIRRVDDLTFVGQSLPQLNGRVFGGQVLAQGLIAAGHTVPADRLPHSLHGYFLRAGVVDQPITYAVERLRDGRSFTARRIHALQDDVPILSMILSFQEAQPGLDHAARQAPVVGPELVDSAVEILGSLDHPVAQFWTRYAAFDVRHVGSSLYLGPGRDGPGGTGDPDRPDGPDANDEHGSTDQQRVWMRARGVVPESQLVHRALLAYACDQVMLEPVLRRHGLSWATRGLSIASLDHAMWWHRDVRVDDWLLYEQSSPSAQGGRGLGLARVYSRDGTLVATIAQEGMVRAPQG</sequence>
<accession>A0A1J5RDD5</accession>
<dbReference type="InterPro" id="IPR003703">
    <property type="entry name" value="Acyl_CoA_thio"/>
</dbReference>
<name>A0A1J5RDD5_9ZZZZ</name>
<dbReference type="InterPro" id="IPR025652">
    <property type="entry name" value="TesB_C"/>
</dbReference>
<organism evidence="6">
    <name type="scientific">mine drainage metagenome</name>
    <dbReference type="NCBI Taxonomy" id="410659"/>
    <lineage>
        <taxon>unclassified sequences</taxon>
        <taxon>metagenomes</taxon>
        <taxon>ecological metagenomes</taxon>
    </lineage>
</organism>
<dbReference type="PANTHER" id="PTHR11066">
    <property type="entry name" value="ACYL-COA THIOESTERASE"/>
    <property type="match status" value="1"/>
</dbReference>
<dbReference type="Pfam" id="PF02551">
    <property type="entry name" value="Acyl_CoA_thio"/>
    <property type="match status" value="1"/>
</dbReference>
<dbReference type="Gene3D" id="2.40.160.210">
    <property type="entry name" value="Acyl-CoA thioesterase, double hotdog domain"/>
    <property type="match status" value="1"/>
</dbReference>
<dbReference type="PANTHER" id="PTHR11066:SF34">
    <property type="entry name" value="ACYL-COENZYME A THIOESTERASE 8"/>
    <property type="match status" value="1"/>
</dbReference>
<dbReference type="InterPro" id="IPR049449">
    <property type="entry name" value="TesB_ACOT8-like_N"/>
</dbReference>
<dbReference type="AlphaFoldDB" id="A0A1J5RDD5"/>
<protein>
    <submittedName>
        <fullName evidence="6">Acyl-CoA thioesterase 2</fullName>
        <ecNumber evidence="6">3.1.2.-</ecNumber>
    </submittedName>
</protein>
<reference evidence="6" key="1">
    <citation type="submission" date="2016-10" db="EMBL/GenBank/DDBJ databases">
        <title>Sequence of Gallionella enrichment culture.</title>
        <authorList>
            <person name="Poehlein A."/>
            <person name="Muehling M."/>
            <person name="Daniel R."/>
        </authorList>
    </citation>
    <scope>NUCLEOTIDE SEQUENCE</scope>
</reference>